<organism evidence="2 3">
    <name type="scientific">Herbiconiux daphne</name>
    <dbReference type="NCBI Taxonomy" id="2970914"/>
    <lineage>
        <taxon>Bacteria</taxon>
        <taxon>Bacillati</taxon>
        <taxon>Actinomycetota</taxon>
        <taxon>Actinomycetes</taxon>
        <taxon>Micrococcales</taxon>
        <taxon>Microbacteriaceae</taxon>
        <taxon>Herbiconiux</taxon>
    </lineage>
</organism>
<keyword evidence="3" id="KW-1185">Reference proteome</keyword>
<reference evidence="2" key="1">
    <citation type="submission" date="2022-08" db="EMBL/GenBank/DDBJ databases">
        <authorList>
            <person name="Deng Y."/>
            <person name="Han X.-F."/>
            <person name="Zhang Y.-Q."/>
        </authorList>
    </citation>
    <scope>NUCLEOTIDE SEQUENCE</scope>
    <source>
        <strain evidence="2">CPCC 203386</strain>
    </source>
</reference>
<dbReference type="RefSeq" id="WP_259540392.1">
    <property type="nucleotide sequence ID" value="NZ_JANLCJ010000006.1"/>
</dbReference>
<feature type="region of interest" description="Disordered" evidence="1">
    <location>
        <begin position="1"/>
        <end position="57"/>
    </location>
</feature>
<dbReference type="EMBL" id="JANLCJ010000006">
    <property type="protein sequence ID" value="MCS5735467.1"/>
    <property type="molecule type" value="Genomic_DNA"/>
</dbReference>
<accession>A0ABT2H6C2</accession>
<evidence type="ECO:0000313" key="3">
    <source>
        <dbReference type="Proteomes" id="UP001165586"/>
    </source>
</evidence>
<dbReference type="Proteomes" id="UP001165586">
    <property type="component" value="Unassembled WGS sequence"/>
</dbReference>
<feature type="compositionally biased region" description="Low complexity" evidence="1">
    <location>
        <begin position="8"/>
        <end position="22"/>
    </location>
</feature>
<protein>
    <submittedName>
        <fullName evidence="2">Uncharacterized protein</fullName>
    </submittedName>
</protein>
<name>A0ABT2H6C2_9MICO</name>
<sequence>MRGGSPEAVARAGLGAAARPDAGPGGRPPPTSDGAPRGGRVVLTPAPTGGRRTNRPE</sequence>
<evidence type="ECO:0000313" key="2">
    <source>
        <dbReference type="EMBL" id="MCS5735467.1"/>
    </source>
</evidence>
<comment type="caution">
    <text evidence="2">The sequence shown here is derived from an EMBL/GenBank/DDBJ whole genome shotgun (WGS) entry which is preliminary data.</text>
</comment>
<gene>
    <name evidence="2" type="ORF">N1032_17105</name>
</gene>
<evidence type="ECO:0000256" key="1">
    <source>
        <dbReference type="SAM" id="MobiDB-lite"/>
    </source>
</evidence>
<proteinExistence type="predicted"/>